<keyword evidence="4" id="KW-1185">Reference proteome</keyword>
<feature type="compositionally biased region" description="Polar residues" evidence="2">
    <location>
        <begin position="250"/>
        <end position="259"/>
    </location>
</feature>
<gene>
    <name evidence="3" type="ORF">POSPLADRAFT_1030540</name>
</gene>
<evidence type="ECO:0000313" key="3">
    <source>
        <dbReference type="EMBL" id="OSX67527.1"/>
    </source>
</evidence>
<dbReference type="GeneID" id="36321686"/>
<feature type="compositionally biased region" description="Basic and acidic residues" evidence="2">
    <location>
        <begin position="238"/>
        <end position="249"/>
    </location>
</feature>
<protein>
    <submittedName>
        <fullName evidence="3">Uncharacterized protein</fullName>
    </submittedName>
</protein>
<accession>A0A1X6NFW8</accession>
<dbReference type="OrthoDB" id="3258282at2759"/>
<dbReference type="EMBL" id="KZ110591">
    <property type="protein sequence ID" value="OSX67527.1"/>
    <property type="molecule type" value="Genomic_DNA"/>
</dbReference>
<feature type="compositionally biased region" description="Basic and acidic residues" evidence="2">
    <location>
        <begin position="383"/>
        <end position="397"/>
    </location>
</feature>
<dbReference type="AlphaFoldDB" id="A0A1X6NFW8"/>
<feature type="compositionally biased region" description="Polar residues" evidence="2">
    <location>
        <begin position="186"/>
        <end position="212"/>
    </location>
</feature>
<proteinExistence type="predicted"/>
<feature type="region of interest" description="Disordered" evidence="2">
    <location>
        <begin position="182"/>
        <end position="271"/>
    </location>
</feature>
<feature type="compositionally biased region" description="Low complexity" evidence="2">
    <location>
        <begin position="310"/>
        <end position="319"/>
    </location>
</feature>
<organism evidence="3 4">
    <name type="scientific">Postia placenta MAD-698-R-SB12</name>
    <dbReference type="NCBI Taxonomy" id="670580"/>
    <lineage>
        <taxon>Eukaryota</taxon>
        <taxon>Fungi</taxon>
        <taxon>Dikarya</taxon>
        <taxon>Basidiomycota</taxon>
        <taxon>Agaricomycotina</taxon>
        <taxon>Agaricomycetes</taxon>
        <taxon>Polyporales</taxon>
        <taxon>Adustoporiaceae</taxon>
        <taxon>Rhodonia</taxon>
    </lineage>
</organism>
<dbReference type="Proteomes" id="UP000194127">
    <property type="component" value="Unassembled WGS sequence"/>
</dbReference>
<keyword evidence="1" id="KW-0175">Coiled coil</keyword>
<feature type="coiled-coil region" evidence="1">
    <location>
        <begin position="471"/>
        <end position="515"/>
    </location>
</feature>
<evidence type="ECO:0000256" key="2">
    <source>
        <dbReference type="SAM" id="MobiDB-lite"/>
    </source>
</evidence>
<reference evidence="3 4" key="1">
    <citation type="submission" date="2017-04" db="EMBL/GenBank/DDBJ databases">
        <title>Genome Sequence of the Model Brown-Rot Fungus Postia placenta SB12.</title>
        <authorList>
            <consortium name="DOE Joint Genome Institute"/>
            <person name="Gaskell J."/>
            <person name="Kersten P."/>
            <person name="Larrondo L.F."/>
            <person name="Canessa P."/>
            <person name="Martinez D."/>
            <person name="Hibbett D."/>
            <person name="Schmoll M."/>
            <person name="Kubicek C.P."/>
            <person name="Martinez A.T."/>
            <person name="Yadav J."/>
            <person name="Master E."/>
            <person name="Magnuson J.K."/>
            <person name="James T."/>
            <person name="Yaver D."/>
            <person name="Berka R."/>
            <person name="Labutti K."/>
            <person name="Lipzen A."/>
            <person name="Aerts A."/>
            <person name="Barry K."/>
            <person name="Henrissat B."/>
            <person name="Blanchette R."/>
            <person name="Grigoriev I."/>
            <person name="Cullen D."/>
        </authorList>
    </citation>
    <scope>NUCLEOTIDE SEQUENCE [LARGE SCALE GENOMIC DNA]</scope>
    <source>
        <strain evidence="3 4">MAD-698-R-SB12</strain>
    </source>
</reference>
<evidence type="ECO:0000313" key="4">
    <source>
        <dbReference type="Proteomes" id="UP000194127"/>
    </source>
</evidence>
<dbReference type="STRING" id="670580.A0A1X6NFW8"/>
<name>A0A1X6NFW8_9APHY</name>
<dbReference type="RefSeq" id="XP_024344321.1">
    <property type="nucleotide sequence ID" value="XM_024476735.1"/>
</dbReference>
<evidence type="ECO:0000256" key="1">
    <source>
        <dbReference type="SAM" id="Coils"/>
    </source>
</evidence>
<sequence>MNVFQGELIRLITEHRAAPRMASSRHAGQSLNYFQQSPVRGQLEVPDGYSRSGWRYLQCTDTPNELRVLLPPRTAQIYGNLLRAELVELAKDRNASWDRILQIRHLKDRMIRKCTRLARASAPVPAGKQSSRSMFFTVHAPPDFRLKEMERWFRMQGAEIPQDAGSPGTSSSPPYCCSKCNPAGAQASTSQTPHRRATSVSHHGASQMSRRGTVSHPEVSQPVRRGTAAPPRHSSVRRSPERVPLRRGDSSSQATTLLNPSPPPLDGKPAHAHKQQLLNAFNKAGRVPSVMREADAQLRVRSVERKRSAASDASAISHAARLKAKSPDPLPIPFRTHDPDAAPPTDSPSTLLDELPEPEPMFTASPEPMASPPNGQMLPTIHEGSERGEGEGDEAHRPLPRRRSSLKKCGSISRLSIASNTKSVAWAMDRDWIEQMSNYMKTANEAEVLGHELDGLRVGYQQEVETMKSLCSNVRDASERIRQEMEKLQRDEELVRKQEDRLLHTIEQLEQKENHFRDKVLSVLEETKRVVNLCDKKRELNEL</sequence>
<feature type="region of interest" description="Disordered" evidence="2">
    <location>
        <begin position="302"/>
        <end position="407"/>
    </location>
</feature>